<sequence length="74" mass="8757">MTEESGFYCSWCDQFEDPENLSLDERQDQLKEHYLESHEEKLKEMRDKNFDQSLAYFAGMEASNKPTADVELDL</sequence>
<gene>
    <name evidence="1" type="ORF">AArcSt11_02800</name>
</gene>
<evidence type="ECO:0000313" key="1">
    <source>
        <dbReference type="EMBL" id="MCL9812581.1"/>
    </source>
</evidence>
<dbReference type="RefSeq" id="WP_250594405.1">
    <property type="nucleotide sequence ID" value="NZ_JAKRVY010000001.1"/>
</dbReference>
<reference evidence="1 2" key="1">
    <citation type="journal article" date="2022" name="Syst. Appl. Microbiol.">
        <title>Natronocalculus amylovorans gen. nov., sp. nov., and Natranaeroarchaeum aerophilus sp. nov., dominant culturable amylolytic natronoarchaea from hypersaline soda lakes in southwestern Siberia.</title>
        <authorList>
            <person name="Sorokin D.Y."/>
            <person name="Elcheninov A.G."/>
            <person name="Khizhniak T.V."/>
            <person name="Koenen M."/>
            <person name="Bale N.J."/>
            <person name="Damste J.S.S."/>
            <person name="Kublanov I.V."/>
        </authorList>
    </citation>
    <scope>NUCLEOTIDE SEQUENCE [LARGE SCALE GENOMIC DNA]</scope>
    <source>
        <strain evidence="1 2">AArc-St1-1</strain>
    </source>
</reference>
<name>A0AAE3FP58_9EURY</name>
<dbReference type="EMBL" id="JAKRVY010000001">
    <property type="protein sequence ID" value="MCL9812581.1"/>
    <property type="molecule type" value="Genomic_DNA"/>
</dbReference>
<keyword evidence="2" id="KW-1185">Reference proteome</keyword>
<proteinExistence type="predicted"/>
<dbReference type="AlphaFoldDB" id="A0AAE3FP58"/>
<evidence type="ECO:0000313" key="2">
    <source>
        <dbReference type="Proteomes" id="UP001202674"/>
    </source>
</evidence>
<protein>
    <submittedName>
        <fullName evidence="1">Uncharacterized protein</fullName>
    </submittedName>
</protein>
<accession>A0AAE3FP58</accession>
<dbReference type="Proteomes" id="UP001202674">
    <property type="component" value="Unassembled WGS sequence"/>
</dbReference>
<comment type="caution">
    <text evidence="1">The sequence shown here is derived from an EMBL/GenBank/DDBJ whole genome shotgun (WGS) entry which is preliminary data.</text>
</comment>
<organism evidence="1 2">
    <name type="scientific">Natranaeroarchaeum aerophilus</name>
    <dbReference type="NCBI Taxonomy" id="2917711"/>
    <lineage>
        <taxon>Archaea</taxon>
        <taxon>Methanobacteriati</taxon>
        <taxon>Methanobacteriota</taxon>
        <taxon>Stenosarchaea group</taxon>
        <taxon>Halobacteria</taxon>
        <taxon>Halobacteriales</taxon>
        <taxon>Natronoarchaeaceae</taxon>
        <taxon>Natranaeroarchaeum</taxon>
    </lineage>
</organism>